<dbReference type="OrthoDB" id="432970at2759"/>
<evidence type="ECO:0000313" key="6">
    <source>
        <dbReference type="EMBL" id="KZT10112.1"/>
    </source>
</evidence>
<dbReference type="SUPFAM" id="SSF144232">
    <property type="entry name" value="HIT/MYND zinc finger-like"/>
    <property type="match status" value="1"/>
</dbReference>
<name>A0A165GBH5_9APHY</name>
<dbReference type="GO" id="GO:0008270">
    <property type="term" value="F:zinc ion binding"/>
    <property type="evidence" value="ECO:0007669"/>
    <property type="project" value="UniProtKB-KW"/>
</dbReference>
<organism evidence="6 7">
    <name type="scientific">Laetiporus sulphureus 93-53</name>
    <dbReference type="NCBI Taxonomy" id="1314785"/>
    <lineage>
        <taxon>Eukaryota</taxon>
        <taxon>Fungi</taxon>
        <taxon>Dikarya</taxon>
        <taxon>Basidiomycota</taxon>
        <taxon>Agaricomycotina</taxon>
        <taxon>Agaricomycetes</taxon>
        <taxon>Polyporales</taxon>
        <taxon>Laetiporus</taxon>
    </lineage>
</organism>
<reference evidence="6 7" key="1">
    <citation type="journal article" date="2016" name="Mol. Biol. Evol.">
        <title>Comparative Genomics of Early-Diverging Mushroom-Forming Fungi Provides Insights into the Origins of Lignocellulose Decay Capabilities.</title>
        <authorList>
            <person name="Nagy L.G."/>
            <person name="Riley R."/>
            <person name="Tritt A."/>
            <person name="Adam C."/>
            <person name="Daum C."/>
            <person name="Floudas D."/>
            <person name="Sun H."/>
            <person name="Yadav J.S."/>
            <person name="Pangilinan J."/>
            <person name="Larsson K.H."/>
            <person name="Matsuura K."/>
            <person name="Barry K."/>
            <person name="Labutti K."/>
            <person name="Kuo R."/>
            <person name="Ohm R.A."/>
            <person name="Bhattacharya S.S."/>
            <person name="Shirouzu T."/>
            <person name="Yoshinaga Y."/>
            <person name="Martin F.M."/>
            <person name="Grigoriev I.V."/>
            <person name="Hibbett D.S."/>
        </authorList>
    </citation>
    <scope>NUCLEOTIDE SEQUENCE [LARGE SCALE GENOMIC DNA]</scope>
    <source>
        <strain evidence="6 7">93-53</strain>
    </source>
</reference>
<dbReference type="GeneID" id="63831242"/>
<dbReference type="Gene3D" id="6.10.140.2220">
    <property type="match status" value="1"/>
</dbReference>
<evidence type="ECO:0000259" key="5">
    <source>
        <dbReference type="PROSITE" id="PS50865"/>
    </source>
</evidence>
<dbReference type="RefSeq" id="XP_040767852.1">
    <property type="nucleotide sequence ID" value="XM_040914214.1"/>
</dbReference>
<evidence type="ECO:0000313" key="7">
    <source>
        <dbReference type="Proteomes" id="UP000076871"/>
    </source>
</evidence>
<dbReference type="InterPro" id="IPR002893">
    <property type="entry name" value="Znf_MYND"/>
</dbReference>
<feature type="domain" description="MYND-type" evidence="5">
    <location>
        <begin position="61"/>
        <end position="102"/>
    </location>
</feature>
<dbReference type="Proteomes" id="UP000076871">
    <property type="component" value="Unassembled WGS sequence"/>
</dbReference>
<dbReference type="STRING" id="1314785.A0A165GBH5"/>
<protein>
    <recommendedName>
        <fullName evidence="5">MYND-type domain-containing protein</fullName>
    </recommendedName>
</protein>
<evidence type="ECO:0000256" key="4">
    <source>
        <dbReference type="PROSITE-ProRule" id="PRU00134"/>
    </source>
</evidence>
<accession>A0A165GBH5</accession>
<dbReference type="EMBL" id="KV427610">
    <property type="protein sequence ID" value="KZT10112.1"/>
    <property type="molecule type" value="Genomic_DNA"/>
</dbReference>
<dbReference type="Pfam" id="PF01753">
    <property type="entry name" value="zf-MYND"/>
    <property type="match status" value="1"/>
</dbReference>
<sequence>MSVVNRYTPIYHQEDAYPIAAGGGRLIRERTVYSLEALDALVSPPEDEVNQAPSYKQMMHCSHCFKPRSEVEKLMKCSRCKVDTYCSKQCQRADWSLHKEKCDRIANMDEATAKRQHLLQLYKDRHLRTVSMTGPSAMELYDYPNLANRLIMVVRLDWHRKKRREAAFSVTQIHWIDPVDIGGLVVTPSEARILPVLLAHEREHAQASGKAGVFIAMFWCPELGMTETELIAYDHIEPAVMSFYQGLVDWGEFIKEAINSGRVF</sequence>
<gene>
    <name evidence="6" type="ORF">LAESUDRAFT_810389</name>
</gene>
<keyword evidence="1" id="KW-0479">Metal-binding</keyword>
<keyword evidence="7" id="KW-1185">Reference proteome</keyword>
<keyword evidence="3" id="KW-0862">Zinc</keyword>
<dbReference type="AlphaFoldDB" id="A0A165GBH5"/>
<evidence type="ECO:0000256" key="2">
    <source>
        <dbReference type="ARBA" id="ARBA00022771"/>
    </source>
</evidence>
<keyword evidence="2 4" id="KW-0863">Zinc-finger</keyword>
<evidence type="ECO:0000256" key="1">
    <source>
        <dbReference type="ARBA" id="ARBA00022723"/>
    </source>
</evidence>
<proteinExistence type="predicted"/>
<evidence type="ECO:0000256" key="3">
    <source>
        <dbReference type="ARBA" id="ARBA00022833"/>
    </source>
</evidence>
<dbReference type="InParanoid" id="A0A165GBH5"/>
<dbReference type="PROSITE" id="PS50865">
    <property type="entry name" value="ZF_MYND_2"/>
    <property type="match status" value="1"/>
</dbReference>